<dbReference type="OMA" id="VISGYWT"/>
<protein>
    <submittedName>
        <fullName evidence="2">Uncharacterized protein</fullName>
    </submittedName>
</protein>
<evidence type="ECO:0000313" key="3">
    <source>
        <dbReference type="Proteomes" id="UP000000768"/>
    </source>
</evidence>
<feature type="region of interest" description="Disordered" evidence="1">
    <location>
        <begin position="48"/>
        <end position="76"/>
    </location>
</feature>
<keyword evidence="3" id="KW-1185">Reference proteome</keyword>
<organism evidence="2 3">
    <name type="scientific">Sorghum bicolor</name>
    <name type="common">Sorghum</name>
    <name type="synonym">Sorghum vulgare</name>
    <dbReference type="NCBI Taxonomy" id="4558"/>
    <lineage>
        <taxon>Eukaryota</taxon>
        <taxon>Viridiplantae</taxon>
        <taxon>Streptophyta</taxon>
        <taxon>Embryophyta</taxon>
        <taxon>Tracheophyta</taxon>
        <taxon>Spermatophyta</taxon>
        <taxon>Magnoliopsida</taxon>
        <taxon>Liliopsida</taxon>
        <taxon>Poales</taxon>
        <taxon>Poaceae</taxon>
        <taxon>PACMAD clade</taxon>
        <taxon>Panicoideae</taxon>
        <taxon>Andropogonodae</taxon>
        <taxon>Andropogoneae</taxon>
        <taxon>Sorghinae</taxon>
        <taxon>Sorghum</taxon>
    </lineage>
</organism>
<accession>A0A1W0W7Y3</accession>
<dbReference type="AlphaFoldDB" id="A0A1W0W7Y3"/>
<reference evidence="3" key="2">
    <citation type="journal article" date="2018" name="Plant J.">
        <title>The Sorghum bicolor reference genome: improved assembly, gene annotations, a transcriptome atlas, and signatures of genome organization.</title>
        <authorList>
            <person name="McCormick R.F."/>
            <person name="Truong S.K."/>
            <person name="Sreedasyam A."/>
            <person name="Jenkins J."/>
            <person name="Shu S."/>
            <person name="Sims D."/>
            <person name="Kennedy M."/>
            <person name="Amirebrahimi M."/>
            <person name="Weers B.D."/>
            <person name="McKinley B."/>
            <person name="Mattison A."/>
            <person name="Morishige D.T."/>
            <person name="Grimwood J."/>
            <person name="Schmutz J."/>
            <person name="Mullet J.E."/>
        </authorList>
    </citation>
    <scope>NUCLEOTIDE SEQUENCE [LARGE SCALE GENOMIC DNA]</scope>
    <source>
        <strain evidence="3">cv. BTx623</strain>
    </source>
</reference>
<dbReference type="Gramene" id="OQU90453">
    <property type="protein sequence ID" value="OQU90453"/>
    <property type="gene ID" value="SORBI_3002G411800"/>
</dbReference>
<feature type="compositionally biased region" description="Low complexity" evidence="1">
    <location>
        <begin position="56"/>
        <end position="73"/>
    </location>
</feature>
<dbReference type="Proteomes" id="UP000000768">
    <property type="component" value="Chromosome 2"/>
</dbReference>
<evidence type="ECO:0000313" key="2">
    <source>
        <dbReference type="EMBL" id="OQU90453.1"/>
    </source>
</evidence>
<dbReference type="InParanoid" id="A0A1W0W7Y3"/>
<reference evidence="2 3" key="1">
    <citation type="journal article" date="2009" name="Nature">
        <title>The Sorghum bicolor genome and the diversification of grasses.</title>
        <authorList>
            <person name="Paterson A.H."/>
            <person name="Bowers J.E."/>
            <person name="Bruggmann R."/>
            <person name="Dubchak I."/>
            <person name="Grimwood J."/>
            <person name="Gundlach H."/>
            <person name="Haberer G."/>
            <person name="Hellsten U."/>
            <person name="Mitros T."/>
            <person name="Poliakov A."/>
            <person name="Schmutz J."/>
            <person name="Spannagl M."/>
            <person name="Tang H."/>
            <person name="Wang X."/>
            <person name="Wicker T."/>
            <person name="Bharti A.K."/>
            <person name="Chapman J."/>
            <person name="Feltus F.A."/>
            <person name="Gowik U."/>
            <person name="Grigoriev I.V."/>
            <person name="Lyons E."/>
            <person name="Maher C.A."/>
            <person name="Martis M."/>
            <person name="Narechania A."/>
            <person name="Otillar R.P."/>
            <person name="Penning B.W."/>
            <person name="Salamov A.A."/>
            <person name="Wang Y."/>
            <person name="Zhang L."/>
            <person name="Carpita N.C."/>
            <person name="Freeling M."/>
            <person name="Gingle A.R."/>
            <person name="Hash C.T."/>
            <person name="Keller B."/>
            <person name="Klein P."/>
            <person name="Kresovich S."/>
            <person name="McCann M.C."/>
            <person name="Ming R."/>
            <person name="Peterson D.G."/>
            <person name="Mehboob-ur-Rahman"/>
            <person name="Ware D."/>
            <person name="Westhoff P."/>
            <person name="Mayer K.F."/>
            <person name="Messing J."/>
            <person name="Rokhsar D.S."/>
        </authorList>
    </citation>
    <scope>NUCLEOTIDE SEQUENCE [LARGE SCALE GENOMIC DNA]</scope>
    <source>
        <strain evidence="3">cv. BTx623</strain>
    </source>
</reference>
<gene>
    <name evidence="2" type="ORF">SORBI_3002G411800</name>
</gene>
<sequence>MACGLLQPAPAGAAALWPCFLPPAPRRSFPKEEQLNQFQRWKLPLSATRSQRSRSHVGCSCSGSSEGVAAVSRPADAPTAQSAVSMTCWVDLDPGAPIVIFGYWTGPDVDDGCGSVEAMLQRMV</sequence>
<evidence type="ECO:0000256" key="1">
    <source>
        <dbReference type="SAM" id="MobiDB-lite"/>
    </source>
</evidence>
<proteinExistence type="predicted"/>
<name>A0A1W0W7Y3_SORBI</name>
<dbReference type="EMBL" id="CM000761">
    <property type="protein sequence ID" value="OQU90453.1"/>
    <property type="molecule type" value="Genomic_DNA"/>
</dbReference>